<organism evidence="7 8">
    <name type="scientific">Pendulispora albinea</name>
    <dbReference type="NCBI Taxonomy" id="2741071"/>
    <lineage>
        <taxon>Bacteria</taxon>
        <taxon>Pseudomonadati</taxon>
        <taxon>Myxococcota</taxon>
        <taxon>Myxococcia</taxon>
        <taxon>Myxococcales</taxon>
        <taxon>Sorangiineae</taxon>
        <taxon>Pendulisporaceae</taxon>
        <taxon>Pendulispora</taxon>
    </lineage>
</organism>
<sequence length="309" mass="32138">MRSRDMALAVAVMAVWGFNFIAIHVGLAQFPPVLFCALRFGLSAFPAIFFVGRPQVPWRWVFAVAVLLGVVKFSLLFAGMASGMPSGLSALVLQSQAIFTTAFAVAFLRERVAGRQILGMVIAALGMVLVASRLGPDRPAGAFALCVASAAAWGSANIAMRKAAAPDMLRFMVWVSAVATPMLIVVSLLVEGPSADYAALRSMSFSAFGALVYIAFLSTLVGFGVWGSMIRKYGAATVAPFSMLVPFFAMASGALVLGEKVHLTDIAGGAAVIGGVLIGAFRRAQAAAPAAAPSPAAQRPETSYAARSV</sequence>
<keyword evidence="2 5" id="KW-0812">Transmembrane</keyword>
<feature type="transmembrane region" description="Helical" evidence="5">
    <location>
        <begin position="87"/>
        <end position="108"/>
    </location>
</feature>
<feature type="transmembrane region" description="Helical" evidence="5">
    <location>
        <begin position="202"/>
        <end position="226"/>
    </location>
</feature>
<feature type="transmembrane region" description="Helical" evidence="5">
    <location>
        <begin position="140"/>
        <end position="159"/>
    </location>
</feature>
<dbReference type="Proteomes" id="UP001370348">
    <property type="component" value="Chromosome"/>
</dbReference>
<reference evidence="7 8" key="1">
    <citation type="submission" date="2021-12" db="EMBL/GenBank/DDBJ databases">
        <title>Discovery of the Pendulisporaceae a myxobacterial family with distinct sporulation behavior and unique specialized metabolism.</title>
        <authorList>
            <person name="Garcia R."/>
            <person name="Popoff A."/>
            <person name="Bader C.D."/>
            <person name="Loehr J."/>
            <person name="Walesch S."/>
            <person name="Walt C."/>
            <person name="Boldt J."/>
            <person name="Bunk B."/>
            <person name="Haeckl F.J.F.P.J."/>
            <person name="Gunesch A.P."/>
            <person name="Birkelbach J."/>
            <person name="Nuebel U."/>
            <person name="Pietschmann T."/>
            <person name="Bach T."/>
            <person name="Mueller R."/>
        </authorList>
    </citation>
    <scope>NUCLEOTIDE SEQUENCE [LARGE SCALE GENOMIC DNA]</scope>
    <source>
        <strain evidence="7 8">MSr11954</strain>
    </source>
</reference>
<dbReference type="EMBL" id="CP089984">
    <property type="protein sequence ID" value="WXB14200.1"/>
    <property type="molecule type" value="Genomic_DNA"/>
</dbReference>
<gene>
    <name evidence="7" type="ORF">LZC94_41025</name>
</gene>
<feature type="transmembrane region" description="Helical" evidence="5">
    <location>
        <begin position="7"/>
        <end position="26"/>
    </location>
</feature>
<protein>
    <submittedName>
        <fullName evidence="7">EamA family transporter</fullName>
    </submittedName>
</protein>
<evidence type="ECO:0000256" key="2">
    <source>
        <dbReference type="ARBA" id="ARBA00022692"/>
    </source>
</evidence>
<feature type="transmembrane region" description="Helical" evidence="5">
    <location>
        <begin position="238"/>
        <end position="257"/>
    </location>
</feature>
<name>A0ABZ2LV51_9BACT</name>
<feature type="domain" description="EamA" evidence="6">
    <location>
        <begin position="7"/>
        <end position="130"/>
    </location>
</feature>
<keyword evidence="3 5" id="KW-1133">Transmembrane helix</keyword>
<evidence type="ECO:0000256" key="5">
    <source>
        <dbReference type="SAM" id="Phobius"/>
    </source>
</evidence>
<evidence type="ECO:0000256" key="1">
    <source>
        <dbReference type="ARBA" id="ARBA00004141"/>
    </source>
</evidence>
<dbReference type="InterPro" id="IPR037185">
    <property type="entry name" value="EmrE-like"/>
</dbReference>
<evidence type="ECO:0000259" key="6">
    <source>
        <dbReference type="Pfam" id="PF00892"/>
    </source>
</evidence>
<keyword evidence="8" id="KW-1185">Reference proteome</keyword>
<feature type="transmembrane region" description="Helical" evidence="5">
    <location>
        <begin position="32"/>
        <end position="51"/>
    </location>
</feature>
<dbReference type="PANTHER" id="PTHR32322:SF9">
    <property type="entry name" value="AMINO-ACID METABOLITE EFFLUX PUMP-RELATED"/>
    <property type="match status" value="1"/>
</dbReference>
<dbReference type="RefSeq" id="WP_394823818.1">
    <property type="nucleotide sequence ID" value="NZ_CP089984.1"/>
</dbReference>
<comment type="subcellular location">
    <subcellularLocation>
        <location evidence="1">Membrane</location>
        <topology evidence="1">Multi-pass membrane protein</topology>
    </subcellularLocation>
</comment>
<dbReference type="InterPro" id="IPR000620">
    <property type="entry name" value="EamA_dom"/>
</dbReference>
<feature type="domain" description="EamA" evidence="6">
    <location>
        <begin position="144"/>
        <end position="278"/>
    </location>
</feature>
<feature type="transmembrane region" description="Helical" evidence="5">
    <location>
        <begin position="263"/>
        <end position="281"/>
    </location>
</feature>
<dbReference type="PANTHER" id="PTHR32322">
    <property type="entry name" value="INNER MEMBRANE TRANSPORTER"/>
    <property type="match status" value="1"/>
</dbReference>
<evidence type="ECO:0000313" key="8">
    <source>
        <dbReference type="Proteomes" id="UP001370348"/>
    </source>
</evidence>
<evidence type="ECO:0000256" key="4">
    <source>
        <dbReference type="ARBA" id="ARBA00023136"/>
    </source>
</evidence>
<dbReference type="SUPFAM" id="SSF103481">
    <property type="entry name" value="Multidrug resistance efflux transporter EmrE"/>
    <property type="match status" value="2"/>
</dbReference>
<evidence type="ECO:0000313" key="7">
    <source>
        <dbReference type="EMBL" id="WXB14200.1"/>
    </source>
</evidence>
<feature type="transmembrane region" description="Helical" evidence="5">
    <location>
        <begin position="117"/>
        <end position="134"/>
    </location>
</feature>
<proteinExistence type="predicted"/>
<feature type="transmembrane region" description="Helical" evidence="5">
    <location>
        <begin position="171"/>
        <end position="190"/>
    </location>
</feature>
<feature type="transmembrane region" description="Helical" evidence="5">
    <location>
        <begin position="58"/>
        <end position="81"/>
    </location>
</feature>
<accession>A0ABZ2LV51</accession>
<dbReference type="Pfam" id="PF00892">
    <property type="entry name" value="EamA"/>
    <property type="match status" value="2"/>
</dbReference>
<keyword evidence="4 5" id="KW-0472">Membrane</keyword>
<evidence type="ECO:0000256" key="3">
    <source>
        <dbReference type="ARBA" id="ARBA00022989"/>
    </source>
</evidence>
<dbReference type="InterPro" id="IPR050638">
    <property type="entry name" value="AA-Vitamin_Transporters"/>
</dbReference>